<accession>A0AAE1ANZ5</accession>
<dbReference type="EMBL" id="JAWDGP010001473">
    <property type="protein sequence ID" value="KAK3791360.1"/>
    <property type="molecule type" value="Genomic_DNA"/>
</dbReference>
<keyword evidence="2" id="KW-1185">Reference proteome</keyword>
<reference evidence="1" key="1">
    <citation type="journal article" date="2023" name="G3 (Bethesda)">
        <title>A reference genome for the long-term kleptoplast-retaining sea slug Elysia crispata morphotype clarki.</title>
        <authorList>
            <person name="Eastman K.E."/>
            <person name="Pendleton A.L."/>
            <person name="Shaikh M.A."/>
            <person name="Suttiyut T."/>
            <person name="Ogas R."/>
            <person name="Tomko P."/>
            <person name="Gavelis G."/>
            <person name="Widhalm J.R."/>
            <person name="Wisecaver J.H."/>
        </authorList>
    </citation>
    <scope>NUCLEOTIDE SEQUENCE</scope>
    <source>
        <strain evidence="1">ECLA1</strain>
    </source>
</reference>
<sequence length="72" mass="8784">MIISEDLFLFLHAYPRNKLINIMEDQENHKPHYRTLDDERLTADEMDEQRKRNIAYEYLCHLEEAKIDTQCD</sequence>
<name>A0AAE1ANZ5_9GAST</name>
<comment type="caution">
    <text evidence="1">The sequence shown here is derived from an EMBL/GenBank/DDBJ whole genome shotgun (WGS) entry which is preliminary data.</text>
</comment>
<proteinExistence type="predicted"/>
<dbReference type="AlphaFoldDB" id="A0AAE1ANZ5"/>
<evidence type="ECO:0000313" key="1">
    <source>
        <dbReference type="EMBL" id="KAK3791360.1"/>
    </source>
</evidence>
<evidence type="ECO:0000313" key="2">
    <source>
        <dbReference type="Proteomes" id="UP001283361"/>
    </source>
</evidence>
<dbReference type="Proteomes" id="UP001283361">
    <property type="component" value="Unassembled WGS sequence"/>
</dbReference>
<organism evidence="1 2">
    <name type="scientific">Elysia crispata</name>
    <name type="common">lettuce slug</name>
    <dbReference type="NCBI Taxonomy" id="231223"/>
    <lineage>
        <taxon>Eukaryota</taxon>
        <taxon>Metazoa</taxon>
        <taxon>Spiralia</taxon>
        <taxon>Lophotrochozoa</taxon>
        <taxon>Mollusca</taxon>
        <taxon>Gastropoda</taxon>
        <taxon>Heterobranchia</taxon>
        <taxon>Euthyneura</taxon>
        <taxon>Panpulmonata</taxon>
        <taxon>Sacoglossa</taxon>
        <taxon>Placobranchoidea</taxon>
        <taxon>Plakobranchidae</taxon>
        <taxon>Elysia</taxon>
    </lineage>
</organism>
<gene>
    <name evidence="1" type="ORF">RRG08_012542</name>
</gene>
<protein>
    <submittedName>
        <fullName evidence="1">Uncharacterized protein</fullName>
    </submittedName>
</protein>